<dbReference type="AlphaFoldDB" id="A0AAU9E2G5"/>
<keyword evidence="3" id="KW-1185">Reference proteome</keyword>
<evidence type="ECO:0000313" key="3">
    <source>
        <dbReference type="Proteomes" id="UP001321582"/>
    </source>
</evidence>
<dbReference type="Gene3D" id="3.30.70.1070">
    <property type="entry name" value="Sporulation related repeat"/>
    <property type="match status" value="1"/>
</dbReference>
<name>A0AAU9E2G5_9FUSO</name>
<dbReference type="KEGG" id="haby:HLVA_11490"/>
<reference evidence="2 3" key="1">
    <citation type="submission" date="2022-11" db="EMBL/GenBank/DDBJ databases">
        <title>Haliovirga abyssi gen. nov., sp. nov., a mesophilic fermentative bacterium isolated from the Iheya North hydrothermal field and the proposal of Haliovirgaceae fam. nov.</title>
        <authorList>
            <person name="Miyazaki U."/>
            <person name="Tame A."/>
            <person name="Miyazaki J."/>
            <person name="Takai K."/>
            <person name="Sawayama S."/>
            <person name="Kitajima M."/>
            <person name="Okamoto A."/>
            <person name="Nakagawa S."/>
        </authorList>
    </citation>
    <scope>NUCLEOTIDE SEQUENCE [LARGE SCALE GENOMIC DNA]</scope>
    <source>
        <strain evidence="2 3">IC12</strain>
    </source>
</reference>
<proteinExistence type="predicted"/>
<accession>A0AAU9E2G5</accession>
<dbReference type="EMBL" id="AP027059">
    <property type="protein sequence ID" value="BDU50580.1"/>
    <property type="molecule type" value="Genomic_DNA"/>
</dbReference>
<protein>
    <recommendedName>
        <fullName evidence="4">SPOR domain-containing protein</fullName>
    </recommendedName>
</protein>
<keyword evidence="1" id="KW-1133">Transmembrane helix</keyword>
<dbReference type="GO" id="GO:0042834">
    <property type="term" value="F:peptidoglycan binding"/>
    <property type="evidence" value="ECO:0007669"/>
    <property type="project" value="InterPro"/>
</dbReference>
<dbReference type="Proteomes" id="UP001321582">
    <property type="component" value="Chromosome"/>
</dbReference>
<evidence type="ECO:0000313" key="2">
    <source>
        <dbReference type="EMBL" id="BDU50580.1"/>
    </source>
</evidence>
<keyword evidence="1" id="KW-0472">Membrane</keyword>
<sequence length="122" mass="14269">MRKFFVLGIGVGFILAGIFFSFFGNNTGKSKIIETKLESRKQQKEVLKEPVYFVQLGVYKHYESCMNLIEKIPEIKLRVIFENGLYKVITPKYKEYSKAEAVAEEIKNKYKIDVYIKKKQSI</sequence>
<keyword evidence="1" id="KW-0812">Transmembrane</keyword>
<evidence type="ECO:0008006" key="4">
    <source>
        <dbReference type="Google" id="ProtNLM"/>
    </source>
</evidence>
<evidence type="ECO:0000256" key="1">
    <source>
        <dbReference type="SAM" id="Phobius"/>
    </source>
</evidence>
<dbReference type="SUPFAM" id="SSF110997">
    <property type="entry name" value="Sporulation related repeat"/>
    <property type="match status" value="1"/>
</dbReference>
<organism evidence="2 3">
    <name type="scientific">Haliovirga abyssi</name>
    <dbReference type="NCBI Taxonomy" id="2996794"/>
    <lineage>
        <taxon>Bacteria</taxon>
        <taxon>Fusobacteriati</taxon>
        <taxon>Fusobacteriota</taxon>
        <taxon>Fusobacteriia</taxon>
        <taxon>Fusobacteriales</taxon>
        <taxon>Haliovirgaceae</taxon>
        <taxon>Haliovirga</taxon>
    </lineage>
</organism>
<dbReference type="RefSeq" id="WP_307903444.1">
    <property type="nucleotide sequence ID" value="NZ_AP027059.1"/>
</dbReference>
<feature type="transmembrane region" description="Helical" evidence="1">
    <location>
        <begin position="6"/>
        <end position="23"/>
    </location>
</feature>
<dbReference type="InterPro" id="IPR036680">
    <property type="entry name" value="SPOR-like_sf"/>
</dbReference>
<gene>
    <name evidence="2" type="ORF">HLVA_11490</name>
</gene>